<dbReference type="HOGENOM" id="CLU_628300_0_0_0"/>
<accession>I0IIZ1</accession>
<evidence type="ECO:0000256" key="1">
    <source>
        <dbReference type="SAM" id="Coils"/>
    </source>
</evidence>
<feature type="coiled-coil region" evidence="1">
    <location>
        <begin position="96"/>
        <end position="137"/>
    </location>
</feature>
<dbReference type="KEGG" id="phm:PSMK_30700"/>
<dbReference type="PANTHER" id="PTHR30469:SF38">
    <property type="entry name" value="HLYD FAMILY SECRETION PROTEIN"/>
    <property type="match status" value="1"/>
</dbReference>
<proteinExistence type="predicted"/>
<name>I0IIZ1_PHYMF</name>
<organism evidence="2 3">
    <name type="scientific">Phycisphaera mikurensis (strain NBRC 102666 / KCTC 22515 / FYK2301M01)</name>
    <dbReference type="NCBI Taxonomy" id="1142394"/>
    <lineage>
        <taxon>Bacteria</taxon>
        <taxon>Pseudomonadati</taxon>
        <taxon>Planctomycetota</taxon>
        <taxon>Phycisphaerae</taxon>
        <taxon>Phycisphaerales</taxon>
        <taxon>Phycisphaeraceae</taxon>
        <taxon>Phycisphaera</taxon>
    </lineage>
</organism>
<dbReference type="eggNOG" id="COG0845">
    <property type="taxonomic scope" value="Bacteria"/>
</dbReference>
<dbReference type="GO" id="GO:0015562">
    <property type="term" value="F:efflux transmembrane transporter activity"/>
    <property type="evidence" value="ECO:0007669"/>
    <property type="project" value="TreeGrafter"/>
</dbReference>
<dbReference type="GO" id="GO:1990281">
    <property type="term" value="C:efflux pump complex"/>
    <property type="evidence" value="ECO:0007669"/>
    <property type="project" value="TreeGrafter"/>
</dbReference>
<protein>
    <submittedName>
        <fullName evidence="2">Putative efflux system periplasmic linker protein</fullName>
    </submittedName>
</protein>
<sequence>MVAVVVVAAGAAGAWALVATMPVIDLAPVEAVATPVIVFDPSPQPVARPWSGYGTAEALTAADVPARVTATVASLGEGVRDGAAVGAGQTLVTLERADFEDEVTRLESLAADADAQLRELDSREARLDEQAGLLEEDLDLQTRELERVSRLEGRSVATGQDVDRARSQVLAARSALSAMRQSRESIPTRREALTATAAALEAQLRVARRNLGRTTIKSPIRGYLQSLDVEAGEAVSPGQRVARVVDPAVVEVPLKLPAGARRGVRVGDPVELRSSWDLREREGGAPAEGENPAWTGKILRINPTDDAQTRTLTVYVVLDQADTPAAERLAPGLFVAGTVTAGEPTPRVVVPRRSLRRGRVQLVGPDAEGRPRVRSVPVSVDFHLRARLPGTGLPDDQWAVLDAPLPAGERVVLTANASLLDGQAVDPRDAAARGER</sequence>
<dbReference type="Gene3D" id="1.10.287.470">
    <property type="entry name" value="Helix hairpin bin"/>
    <property type="match status" value="1"/>
</dbReference>
<evidence type="ECO:0000313" key="3">
    <source>
        <dbReference type="Proteomes" id="UP000007881"/>
    </source>
</evidence>
<dbReference type="Gene3D" id="2.40.30.170">
    <property type="match status" value="1"/>
</dbReference>
<reference evidence="2 3" key="1">
    <citation type="submission" date="2012-02" db="EMBL/GenBank/DDBJ databases">
        <title>Complete genome sequence of Phycisphaera mikurensis NBRC 102666.</title>
        <authorList>
            <person name="Ankai A."/>
            <person name="Hosoyama A."/>
            <person name="Terui Y."/>
            <person name="Sekine M."/>
            <person name="Fukai R."/>
            <person name="Kato Y."/>
            <person name="Nakamura S."/>
            <person name="Yamada-Narita S."/>
            <person name="Kawakoshi A."/>
            <person name="Fukunaga Y."/>
            <person name="Yamazaki S."/>
            <person name="Fujita N."/>
        </authorList>
    </citation>
    <scope>NUCLEOTIDE SEQUENCE [LARGE SCALE GENOMIC DNA]</scope>
    <source>
        <strain evidence="3">NBRC 102666 / KCTC 22515 / FYK2301M01</strain>
    </source>
</reference>
<dbReference type="AlphaFoldDB" id="I0IIZ1"/>
<dbReference type="SUPFAM" id="SSF111369">
    <property type="entry name" value="HlyD-like secretion proteins"/>
    <property type="match status" value="1"/>
</dbReference>
<evidence type="ECO:0000313" key="2">
    <source>
        <dbReference type="EMBL" id="BAM05229.1"/>
    </source>
</evidence>
<dbReference type="Gene3D" id="2.40.50.100">
    <property type="match status" value="1"/>
</dbReference>
<keyword evidence="3" id="KW-1185">Reference proteome</keyword>
<keyword evidence="1" id="KW-0175">Coiled coil</keyword>
<dbReference type="EMBL" id="AP012338">
    <property type="protein sequence ID" value="BAM05229.1"/>
    <property type="molecule type" value="Genomic_DNA"/>
</dbReference>
<dbReference type="PANTHER" id="PTHR30469">
    <property type="entry name" value="MULTIDRUG RESISTANCE PROTEIN MDTA"/>
    <property type="match status" value="1"/>
</dbReference>
<dbReference type="Proteomes" id="UP000007881">
    <property type="component" value="Chromosome"/>
</dbReference>
<dbReference type="STRING" id="1142394.PSMK_30700"/>
<gene>
    <name evidence="2" type="ordered locus">PSMK_30700</name>
</gene>